<dbReference type="EMBL" id="FOIS01000005">
    <property type="protein sequence ID" value="SEW30110.1"/>
    <property type="molecule type" value="Genomic_DNA"/>
</dbReference>
<evidence type="ECO:0000313" key="1">
    <source>
        <dbReference type="EMBL" id="SEW30110.1"/>
    </source>
</evidence>
<dbReference type="OrthoDB" id="261339at2157"/>
<accession>A0A1I0QRA9</accession>
<name>A0A1I0QRA9_9EURY</name>
<dbReference type="eggNOG" id="arCOG13296">
    <property type="taxonomic scope" value="Archaea"/>
</dbReference>
<keyword evidence="2" id="KW-1185">Reference proteome</keyword>
<dbReference type="AlphaFoldDB" id="A0A1I0QRA9"/>
<dbReference type="Proteomes" id="UP000183275">
    <property type="component" value="Unassembled WGS sequence"/>
</dbReference>
<gene>
    <name evidence="1" type="ORF">SAMN05216285_3803</name>
</gene>
<reference evidence="2" key="1">
    <citation type="submission" date="2016-10" db="EMBL/GenBank/DDBJ databases">
        <authorList>
            <person name="Varghese N."/>
        </authorList>
    </citation>
    <scope>NUCLEOTIDE SEQUENCE [LARGE SCALE GENOMIC DNA]</scope>
    <source>
        <strain evidence="2">CGMCC 1.12284</strain>
    </source>
</reference>
<evidence type="ECO:0000313" key="2">
    <source>
        <dbReference type="Proteomes" id="UP000183275"/>
    </source>
</evidence>
<sequence length="69" mass="7736">MKQETSTDAANTFECELADLIATAFGHGTDVEGVWDVRFPIADAPHWSVTIERHETDDESPYTPELLEE</sequence>
<protein>
    <submittedName>
        <fullName evidence="1">Uncharacterized protein</fullName>
    </submittedName>
</protein>
<organism evidence="1 2">
    <name type="scientific">Natrinema salifodinae</name>
    <dbReference type="NCBI Taxonomy" id="1202768"/>
    <lineage>
        <taxon>Archaea</taxon>
        <taxon>Methanobacteriati</taxon>
        <taxon>Methanobacteriota</taxon>
        <taxon>Stenosarchaea group</taxon>
        <taxon>Halobacteria</taxon>
        <taxon>Halobacteriales</taxon>
        <taxon>Natrialbaceae</taxon>
        <taxon>Natrinema</taxon>
    </lineage>
</organism>
<dbReference type="RefSeq" id="WP_049989118.1">
    <property type="nucleotide sequence ID" value="NZ_FOIS01000005.1"/>
</dbReference>
<dbReference type="STRING" id="1202768.SAMN05216285_3803"/>
<proteinExistence type="predicted"/>